<keyword evidence="4" id="KW-1185">Reference proteome</keyword>
<gene>
    <name evidence="3" type="ORF">CXB51_020911</name>
</gene>
<evidence type="ECO:0000256" key="1">
    <source>
        <dbReference type="SAM" id="SignalP"/>
    </source>
</evidence>
<dbReference type="InterPro" id="IPR025521">
    <property type="entry name" value="Neprosin_propep"/>
</dbReference>
<dbReference type="PANTHER" id="PTHR31589">
    <property type="entry name" value="PROTEIN, PUTATIVE (DUF239)-RELATED-RELATED"/>
    <property type="match status" value="1"/>
</dbReference>
<dbReference type="Pfam" id="PF03080">
    <property type="entry name" value="Neprosin"/>
    <property type="match status" value="4"/>
</dbReference>
<sequence length="1373" mass="154686">MRRTSFKGVIIFLGLTLCYVLGEANLALDTTKAKILDGTIVPNNPTRHAVKSIQSEDGDIIDCIDIYKQPSLDHPSLKNHIIQLAPSYNPNMEEIQTSEQHLRSVTSQVWQKSGSCPKGTIPVVRRRTHNDDALLSNSRKKSPLTVHQRNHSISKYGTLMLNPMMNIPLLESASEVVLGMILRALKLADASKKTGCFDLTCPGFVQTSHEIALGAAIYPISVFRGLPYQITLFIFKDPNTNNLWVQYGERTNIGYWPPKLFKTLTYGAECAEWGGDVYSSKLEQVPHTETQMGNGNFPDYIDGNSGYMKRMRILDISLNLKFPEWVGTYADEYWCYQSQYVSDYVVDPEFYFGGPGRNDIVNGKANFKDVEEKLKQLNKPAVKTIQSEDGDIIDCVEIYEQPAFDHPALRNHVIQMKPTFDLKEVKINSKNESSKLTVFQTWQKSGSCPEGTVSIRRMRREDLLRANSVQQFGRKPQEVVLKSNTTIEHKDGQSPFFNNTKFTMPTIVNRSAAALVTVGYNYIGAKADINVWNPNVESEDEFTTAQIWLKAGPGCFDLHCSGFVQTSSKVAFGGALEPVSTEFGQQYYINVGIFMDPNTNNWWLKIKEDLIIGYWPASSLLFYLNHSSTIVEWGGQVYSPKVKKSPHTKTGMGSGQFASGLQGNACYMDNIAIVDFSMQLKYPQWVDTWVDEEYCYTAYNYQEGYGTLPLKTMANFIFGVFLILVLSYLSNRVNGKATFKEIHADVDGKLKQLNKPAVKTIQSDDGDIIDCVNIYKQPTFDHPALRNHVIQFQFQRNGIQFKKWVVEANCVSNMAKKRKLPERNCPNSKDSKRGFTENKICPTVWKKTSRRAKANINVWNPNVESEDFTTAQVWLKADTNDNFESIESGWTVNPQLYGDKKTRLFAHWTKDSYKTTGCFDLQCSGFIQTSSKIALGAAISPISMELGQQYYITIGIYMDESTNNWWLIFGNGIAVGYWPASTLNVLKNSATMVEWGGQVYSPNVRKSPHTKTAMGSGKFASSLKGNACYMENIAIVDFSTQLQYPPEVTTLAEENYCYTALNHQDGSESSPTFYFGGPVTGKANFKDVEEKLKQLNKPAVKTIQSEDGDIIDCVDIYKQPAFDHPALKNHIIQVKPSFDLKEEKLSSKNESTKLAVFQTWQRSGSCPEGTVPIRRIRREDLLRAKSVQQFGRKPHEKDSYKTTGCFDMTCSGFVQTSSQYLLGGSIEPVSTEFGQQYYVTVGIYMDPNTANWWLKIGKDIPVGYWPASTLLFYLNHSSTLVEWGGQVYSSNVKKKPHTKTGMGSGQFASGLRGNACYMDNIAIVDFSMQLKYPQWVGTWADEQYCYTALNYQEGYGKLPIFYFGGPGQNYNCP</sequence>
<feature type="chain" id="PRO_5035226716" description="Neprosin PEP catalytic domain-containing protein" evidence="1">
    <location>
        <begin position="23"/>
        <end position="1373"/>
    </location>
</feature>
<dbReference type="EMBL" id="JAHUZN010000008">
    <property type="protein sequence ID" value="KAG8487404.1"/>
    <property type="molecule type" value="Genomic_DNA"/>
</dbReference>
<evidence type="ECO:0000313" key="3">
    <source>
        <dbReference type="EMBL" id="KAG8487404.1"/>
    </source>
</evidence>
<comment type="caution">
    <text evidence="3">The sequence shown here is derived from an EMBL/GenBank/DDBJ whole genome shotgun (WGS) entry which is preliminary data.</text>
</comment>
<dbReference type="OrthoDB" id="1858978at2759"/>
<evidence type="ECO:0000313" key="4">
    <source>
        <dbReference type="Proteomes" id="UP000701853"/>
    </source>
</evidence>
<accession>A0A8J6CWR3</accession>
<dbReference type="Pfam" id="PF14365">
    <property type="entry name" value="Neprosin_AP"/>
    <property type="match status" value="3"/>
</dbReference>
<organism evidence="3 4">
    <name type="scientific">Gossypium anomalum</name>
    <dbReference type="NCBI Taxonomy" id="47600"/>
    <lineage>
        <taxon>Eukaryota</taxon>
        <taxon>Viridiplantae</taxon>
        <taxon>Streptophyta</taxon>
        <taxon>Embryophyta</taxon>
        <taxon>Tracheophyta</taxon>
        <taxon>Spermatophyta</taxon>
        <taxon>Magnoliopsida</taxon>
        <taxon>eudicotyledons</taxon>
        <taxon>Gunneridae</taxon>
        <taxon>Pentapetalae</taxon>
        <taxon>rosids</taxon>
        <taxon>malvids</taxon>
        <taxon>Malvales</taxon>
        <taxon>Malvaceae</taxon>
        <taxon>Malvoideae</taxon>
        <taxon>Gossypium</taxon>
    </lineage>
</organism>
<protein>
    <recommendedName>
        <fullName evidence="2">Neprosin PEP catalytic domain-containing protein</fullName>
    </recommendedName>
</protein>
<feature type="domain" description="Neprosin PEP catalytic" evidence="2">
    <location>
        <begin position="114"/>
        <end position="359"/>
    </location>
</feature>
<evidence type="ECO:0000259" key="2">
    <source>
        <dbReference type="PROSITE" id="PS52045"/>
    </source>
</evidence>
<dbReference type="InterPro" id="IPR053168">
    <property type="entry name" value="Glutamic_endopeptidase"/>
</dbReference>
<keyword evidence="1" id="KW-0732">Signal</keyword>
<proteinExistence type="predicted"/>
<dbReference type="PANTHER" id="PTHR31589:SF2">
    <property type="entry name" value="ASLB (DUF239)-RELATED"/>
    <property type="match status" value="1"/>
</dbReference>
<dbReference type="PROSITE" id="PS52045">
    <property type="entry name" value="NEPROSIN_PEP_CD"/>
    <property type="match status" value="4"/>
</dbReference>
<reference evidence="3 4" key="1">
    <citation type="journal article" date="2021" name="bioRxiv">
        <title>The Gossypium anomalum genome as a resource for cotton improvement and evolutionary analysis of hybrid incompatibility.</title>
        <authorList>
            <person name="Grover C.E."/>
            <person name="Yuan D."/>
            <person name="Arick M.A."/>
            <person name="Miller E.R."/>
            <person name="Hu G."/>
            <person name="Peterson D.G."/>
            <person name="Wendel J.F."/>
            <person name="Udall J.A."/>
        </authorList>
    </citation>
    <scope>NUCLEOTIDE SEQUENCE [LARGE SCALE GENOMIC DNA]</scope>
    <source>
        <strain evidence="3">JFW-Udall</strain>
        <tissue evidence="3">Leaf</tissue>
    </source>
</reference>
<dbReference type="Proteomes" id="UP000701853">
    <property type="component" value="Chromosome 8"/>
</dbReference>
<feature type="domain" description="Neprosin PEP catalytic" evidence="2">
    <location>
        <begin position="1110"/>
        <end position="1373"/>
    </location>
</feature>
<dbReference type="Gene3D" id="3.90.1320.10">
    <property type="entry name" value="Outer-capsid protein sigma 3, large lobe"/>
    <property type="match status" value="1"/>
</dbReference>
<feature type="domain" description="Neprosin PEP catalytic" evidence="2">
    <location>
        <begin position="828"/>
        <end position="1084"/>
    </location>
</feature>
<name>A0A8J6CWR3_9ROSI</name>
<feature type="signal peptide" evidence="1">
    <location>
        <begin position="1"/>
        <end position="22"/>
    </location>
</feature>
<feature type="domain" description="Neprosin PEP catalytic" evidence="2">
    <location>
        <begin position="503"/>
        <end position="727"/>
    </location>
</feature>
<dbReference type="InterPro" id="IPR004314">
    <property type="entry name" value="Neprosin"/>
</dbReference>